<gene>
    <name evidence="1" type="ORF">DEM27_00215</name>
</gene>
<name>A0A2U2DWH2_9HYPH</name>
<evidence type="ECO:0000313" key="2">
    <source>
        <dbReference type="Proteomes" id="UP000245252"/>
    </source>
</evidence>
<sequence>MIIFPMPFIGRNTEYKGSITHVALATPLVGGAPVTTRTLEYRVSDGGLVYTRIIPGGDIVQYTQQGLPGELGAFNCTKAIVHGGKIYFVGWITDGASFQRAAVFVSPNGRDINRSKTPIDGVKGASFKRFVDGVSFGGQLVLLCSTGELAVTTNGDSWTSYADKGFAADAQSIAAGTGVLVGVGDGGAALSGASASAAWTARDLGFAGTDAQVVQGGNVLAAFGTGKIATAALNNPATWTLRTDPVGGVFDWVGYKSGRWFASGTGGKWLTSTDGTSYSSPVGKPMPGTERVRSGYWDGTRWLIFLSDGTLAISTNDTSWTRPGDTGLAGFSYYASAKLG</sequence>
<dbReference type="RefSeq" id="WP_109456190.1">
    <property type="nucleotide sequence ID" value="NZ_QFBC01000001.1"/>
</dbReference>
<protein>
    <submittedName>
        <fullName evidence="1">Uncharacterized protein</fullName>
    </submittedName>
</protein>
<dbReference type="AlphaFoldDB" id="A0A2U2DWH2"/>
<comment type="caution">
    <text evidence="1">The sequence shown here is derived from an EMBL/GenBank/DDBJ whole genome shotgun (WGS) entry which is preliminary data.</text>
</comment>
<dbReference type="Proteomes" id="UP000245252">
    <property type="component" value="Unassembled WGS sequence"/>
</dbReference>
<reference evidence="1 2" key="1">
    <citation type="submission" date="2018-05" db="EMBL/GenBank/DDBJ databases">
        <title>The draft genome of strain NS-104.</title>
        <authorList>
            <person name="Hang P."/>
            <person name="Jiang J."/>
        </authorList>
    </citation>
    <scope>NUCLEOTIDE SEQUENCE [LARGE SCALE GENOMIC DNA]</scope>
    <source>
        <strain evidence="1 2">NS-104</strain>
    </source>
</reference>
<dbReference type="EMBL" id="QFBC01000001">
    <property type="protein sequence ID" value="PWE57673.1"/>
    <property type="molecule type" value="Genomic_DNA"/>
</dbReference>
<proteinExistence type="predicted"/>
<evidence type="ECO:0000313" key="1">
    <source>
        <dbReference type="EMBL" id="PWE57673.1"/>
    </source>
</evidence>
<organism evidence="1 2">
    <name type="scientific">Metarhizobium album</name>
    <dbReference type="NCBI Taxonomy" id="2182425"/>
    <lineage>
        <taxon>Bacteria</taxon>
        <taxon>Pseudomonadati</taxon>
        <taxon>Pseudomonadota</taxon>
        <taxon>Alphaproteobacteria</taxon>
        <taxon>Hyphomicrobiales</taxon>
        <taxon>Rhizobiaceae</taxon>
        <taxon>Metarhizobium</taxon>
    </lineage>
</organism>
<accession>A0A2U2DWH2</accession>
<keyword evidence="2" id="KW-1185">Reference proteome</keyword>